<dbReference type="InterPro" id="IPR051811">
    <property type="entry name" value="Cytochrome_c550/c551-like"/>
</dbReference>
<dbReference type="GO" id="GO:0009055">
    <property type="term" value="F:electron transfer activity"/>
    <property type="evidence" value="ECO:0007669"/>
    <property type="project" value="InterPro"/>
</dbReference>
<gene>
    <name evidence="9" type="ORF">DFR24_3796</name>
</gene>
<dbReference type="PROSITE" id="PS51007">
    <property type="entry name" value="CYTC"/>
    <property type="match status" value="1"/>
</dbReference>
<accession>A0A4S3K7C2</accession>
<keyword evidence="1" id="KW-0813">Transport</keyword>
<evidence type="ECO:0000256" key="3">
    <source>
        <dbReference type="ARBA" id="ARBA00022723"/>
    </source>
</evidence>
<keyword evidence="5 6" id="KW-0408">Iron</keyword>
<dbReference type="RefSeq" id="WP_133882934.1">
    <property type="nucleotide sequence ID" value="NZ_MWIN01000007.1"/>
</dbReference>
<dbReference type="PANTHER" id="PTHR37823">
    <property type="entry name" value="CYTOCHROME C-553-LIKE"/>
    <property type="match status" value="1"/>
</dbReference>
<dbReference type="OrthoDB" id="9797504at2"/>
<keyword evidence="10" id="KW-1185">Reference proteome</keyword>
<keyword evidence="3 6" id="KW-0479">Metal-binding</keyword>
<dbReference type="PANTHER" id="PTHR37823:SF4">
    <property type="entry name" value="MENAQUINOL-CYTOCHROME C REDUCTASE CYTOCHROME B_C SUBUNIT"/>
    <property type="match status" value="1"/>
</dbReference>
<evidence type="ECO:0000256" key="2">
    <source>
        <dbReference type="ARBA" id="ARBA00022617"/>
    </source>
</evidence>
<dbReference type="Proteomes" id="UP000295341">
    <property type="component" value="Unassembled WGS sequence"/>
</dbReference>
<comment type="caution">
    <text evidence="9">The sequence shown here is derived from an EMBL/GenBank/DDBJ whole genome shotgun (WGS) entry which is preliminary data.</text>
</comment>
<dbReference type="InterPro" id="IPR036909">
    <property type="entry name" value="Cyt_c-like_dom_sf"/>
</dbReference>
<keyword evidence="4" id="KW-0249">Electron transport</keyword>
<dbReference type="GO" id="GO:0020037">
    <property type="term" value="F:heme binding"/>
    <property type="evidence" value="ECO:0007669"/>
    <property type="project" value="InterPro"/>
</dbReference>
<dbReference type="SUPFAM" id="SSF46626">
    <property type="entry name" value="Cytochrome c"/>
    <property type="match status" value="1"/>
</dbReference>
<evidence type="ECO:0000256" key="7">
    <source>
        <dbReference type="SAM" id="SignalP"/>
    </source>
</evidence>
<reference evidence="9 10" key="1">
    <citation type="submission" date="2019-03" db="EMBL/GenBank/DDBJ databases">
        <title>Genomic Encyclopedia of Type Strains, Phase IV (KMG-IV): sequencing the most valuable type-strain genomes for metagenomic binning, comparative biology and taxonomic classification.</title>
        <authorList>
            <person name="Goeker M."/>
        </authorList>
    </citation>
    <scope>NUCLEOTIDE SEQUENCE [LARGE SCALE GENOMIC DNA]</scope>
    <source>
        <strain evidence="9 10">DSM 26377</strain>
    </source>
</reference>
<protein>
    <submittedName>
        <fullName evidence="9">Cytochrome c-550 PedF</fullName>
    </submittedName>
</protein>
<dbReference type="AlphaFoldDB" id="A0A4S3K7C2"/>
<dbReference type="Pfam" id="PF13442">
    <property type="entry name" value="Cytochrome_CBB3"/>
    <property type="match status" value="1"/>
</dbReference>
<name>A0A4S3K7C2_9GAMM</name>
<feature type="signal peptide" evidence="7">
    <location>
        <begin position="1"/>
        <end position="29"/>
    </location>
</feature>
<dbReference type="Gene3D" id="1.10.760.10">
    <property type="entry name" value="Cytochrome c-like domain"/>
    <property type="match status" value="1"/>
</dbReference>
<keyword evidence="7" id="KW-0732">Signal</keyword>
<evidence type="ECO:0000256" key="5">
    <source>
        <dbReference type="ARBA" id="ARBA00023004"/>
    </source>
</evidence>
<evidence type="ECO:0000256" key="6">
    <source>
        <dbReference type="PROSITE-ProRule" id="PRU00433"/>
    </source>
</evidence>
<evidence type="ECO:0000313" key="10">
    <source>
        <dbReference type="Proteomes" id="UP000295341"/>
    </source>
</evidence>
<feature type="domain" description="Cytochrome c" evidence="8">
    <location>
        <begin position="60"/>
        <end position="142"/>
    </location>
</feature>
<dbReference type="EMBL" id="SOBT01000010">
    <property type="protein sequence ID" value="TDU26766.1"/>
    <property type="molecule type" value="Genomic_DNA"/>
</dbReference>
<evidence type="ECO:0000259" key="8">
    <source>
        <dbReference type="PROSITE" id="PS51007"/>
    </source>
</evidence>
<proteinExistence type="predicted"/>
<dbReference type="InterPro" id="IPR009056">
    <property type="entry name" value="Cyt_c-like_dom"/>
</dbReference>
<organism evidence="9 10">
    <name type="scientific">Panacagrimonas perspica</name>
    <dbReference type="NCBI Taxonomy" id="381431"/>
    <lineage>
        <taxon>Bacteria</taxon>
        <taxon>Pseudomonadati</taxon>
        <taxon>Pseudomonadota</taxon>
        <taxon>Gammaproteobacteria</taxon>
        <taxon>Nevskiales</taxon>
        <taxon>Nevskiaceae</taxon>
        <taxon>Panacagrimonas</taxon>
    </lineage>
</organism>
<feature type="chain" id="PRO_5030100204" evidence="7">
    <location>
        <begin position="30"/>
        <end position="145"/>
    </location>
</feature>
<keyword evidence="2 6" id="KW-0349">Heme</keyword>
<evidence type="ECO:0000256" key="1">
    <source>
        <dbReference type="ARBA" id="ARBA00022448"/>
    </source>
</evidence>
<sequence>MATSLRIKTPLLATLLALCAASATFTVHAHGDTAPQAVDTHALKKLDGPLSENPYRGDAAATKIGASAFNQNCARCHGLGAVSGGIAPDLRYLPVGKEGDEYFAQKVRNGAIRNGVTYMPAFGSIFSEEAIWAIRTWLETVHAEQ</sequence>
<evidence type="ECO:0000256" key="4">
    <source>
        <dbReference type="ARBA" id="ARBA00022982"/>
    </source>
</evidence>
<dbReference type="NCBIfam" id="TIGR04494">
    <property type="entry name" value="c550_PedF"/>
    <property type="match status" value="1"/>
</dbReference>
<dbReference type="GO" id="GO:0046872">
    <property type="term" value="F:metal ion binding"/>
    <property type="evidence" value="ECO:0007669"/>
    <property type="project" value="UniProtKB-KW"/>
</dbReference>
<evidence type="ECO:0000313" key="9">
    <source>
        <dbReference type="EMBL" id="TDU26766.1"/>
    </source>
</evidence>
<dbReference type="InterPro" id="IPR030991">
    <property type="entry name" value="c550_proteobact"/>
</dbReference>